<evidence type="ECO:0000313" key="3">
    <source>
        <dbReference type="Proteomes" id="UP000886667"/>
    </source>
</evidence>
<keyword evidence="1" id="KW-0732">Signal</keyword>
<evidence type="ECO:0000313" key="2">
    <source>
        <dbReference type="EMBL" id="MCG7945496.1"/>
    </source>
</evidence>
<dbReference type="EMBL" id="JAEPCM010000105">
    <property type="protein sequence ID" value="MCG7945496.1"/>
    <property type="molecule type" value="Genomic_DNA"/>
</dbReference>
<feature type="chain" id="PRO_5039550462" evidence="1">
    <location>
        <begin position="22"/>
        <end position="177"/>
    </location>
</feature>
<name>A0A9E4K9T5_9GAMM</name>
<sequence>MKRWCLLFSVLLFSYSVVANAHGPTRQKVTVKQMISASPETVWNRVKDFHDMSWHPIIAKTEGDGGNTKGATRVLTLVNGGIINEELKKYDAGKQSFKYKINSVDVKILPVTNYSSTLTVKAAGDGGSQVIWKGAFYRGYPNNDPPPELNDQAAKDAVTGVYKSGLENLRKLLEKGS</sequence>
<reference evidence="2" key="1">
    <citation type="journal article" date="2021" name="Proc. Natl. Acad. Sci. U.S.A.">
        <title>Global biogeography of chemosynthetic symbionts reveals both localized and globally distributed symbiont groups. .</title>
        <authorList>
            <person name="Osvatic J.T."/>
            <person name="Wilkins L.G.E."/>
            <person name="Leibrecht L."/>
            <person name="Leray M."/>
            <person name="Zauner S."/>
            <person name="Polzin J."/>
            <person name="Camacho Y."/>
            <person name="Gros O."/>
            <person name="van Gils J.A."/>
            <person name="Eisen J.A."/>
            <person name="Petersen J.M."/>
            <person name="Yuen B."/>
        </authorList>
    </citation>
    <scope>NUCLEOTIDE SEQUENCE</scope>
    <source>
        <strain evidence="2">MAGclacostrist064TRANS</strain>
    </source>
</reference>
<dbReference type="Proteomes" id="UP000886667">
    <property type="component" value="Unassembled WGS sequence"/>
</dbReference>
<proteinExistence type="predicted"/>
<organism evidence="2 3">
    <name type="scientific">Candidatus Thiodiazotropha taylori</name>
    <dbReference type="NCBI Taxonomy" id="2792791"/>
    <lineage>
        <taxon>Bacteria</taxon>
        <taxon>Pseudomonadati</taxon>
        <taxon>Pseudomonadota</taxon>
        <taxon>Gammaproteobacteria</taxon>
        <taxon>Chromatiales</taxon>
        <taxon>Sedimenticolaceae</taxon>
        <taxon>Candidatus Thiodiazotropha</taxon>
    </lineage>
</organism>
<feature type="signal peptide" evidence="1">
    <location>
        <begin position="1"/>
        <end position="21"/>
    </location>
</feature>
<dbReference type="PANTHER" id="PTHR39332:SF7">
    <property type="entry name" value="SRPBCC FAMILY PROTEIN"/>
    <property type="match status" value="1"/>
</dbReference>
<dbReference type="InterPro" id="IPR023393">
    <property type="entry name" value="START-like_dom_sf"/>
</dbReference>
<dbReference type="InterPro" id="IPR019587">
    <property type="entry name" value="Polyketide_cyclase/dehydratase"/>
</dbReference>
<protein>
    <submittedName>
        <fullName evidence="2">SRPBCC family protein</fullName>
    </submittedName>
</protein>
<gene>
    <name evidence="2" type="ORF">JAZ07_04025</name>
</gene>
<dbReference type="AlphaFoldDB" id="A0A9E4K9T5"/>
<evidence type="ECO:0000256" key="1">
    <source>
        <dbReference type="SAM" id="SignalP"/>
    </source>
</evidence>
<dbReference type="Gene3D" id="3.30.530.20">
    <property type="match status" value="1"/>
</dbReference>
<dbReference type="PANTHER" id="PTHR39332">
    <property type="entry name" value="BLL4707 PROTEIN"/>
    <property type="match status" value="1"/>
</dbReference>
<comment type="caution">
    <text evidence="2">The sequence shown here is derived from an EMBL/GenBank/DDBJ whole genome shotgun (WGS) entry which is preliminary data.</text>
</comment>
<accession>A0A9E4K9T5</accession>
<dbReference type="SUPFAM" id="SSF55961">
    <property type="entry name" value="Bet v1-like"/>
    <property type="match status" value="1"/>
</dbReference>
<dbReference type="CDD" id="cd07821">
    <property type="entry name" value="PYR_PYL_RCAR_like"/>
    <property type="match status" value="1"/>
</dbReference>
<dbReference type="Pfam" id="PF10604">
    <property type="entry name" value="Polyketide_cyc2"/>
    <property type="match status" value="1"/>
</dbReference>